<dbReference type="RefSeq" id="WP_116821446.1">
    <property type="nucleotide sequence ID" value="NZ_CP030926.1"/>
</dbReference>
<dbReference type="GeneID" id="95399636"/>
<evidence type="ECO:0008006" key="3">
    <source>
        <dbReference type="Google" id="ProtNLM"/>
    </source>
</evidence>
<name>A0ABM6XNG3_9BACI</name>
<dbReference type="Proteomes" id="UP000260457">
    <property type="component" value="Chromosome"/>
</dbReference>
<evidence type="ECO:0000313" key="2">
    <source>
        <dbReference type="Proteomes" id="UP000260457"/>
    </source>
</evidence>
<reference evidence="1 2" key="1">
    <citation type="submission" date="2018-07" db="EMBL/GenBank/DDBJ databases">
        <title>The molecular basis for the intramolecular migration of carboxyl group in the catabolism of para-hydroxybenzoate via gentisate.</title>
        <authorList>
            <person name="Zhao H."/>
            <person name="Xu Y."/>
            <person name="Lin S."/>
            <person name="Spain J.C."/>
            <person name="Zhou N.-Y."/>
        </authorList>
    </citation>
    <scope>NUCLEOTIDE SEQUENCE [LARGE SCALE GENOMIC DNA]</scope>
    <source>
        <strain evidence="1 2">PHB-7a</strain>
    </source>
</reference>
<accession>A0ABM6XNG3</accession>
<gene>
    <name evidence="1" type="ORF">DTO10_15475</name>
</gene>
<keyword evidence="2" id="KW-1185">Reference proteome</keyword>
<sequence length="160" mass="19109">MEYFTEKDVPKMRKSFFNFYKDEVTGGLRGFNGLHEELTIKEVQEIIEGLTTSYLTISEKEYIDRTLEQIKYDVDYSFEQCSEGPPKRKLFRKDLKRHYSIKCVNCLEQVSTKTHKGYWLAQNLHKQIHGEKFCSEWCVNKFINEIKQNKIKEKKSQYGL</sequence>
<dbReference type="EMBL" id="CP030926">
    <property type="protein sequence ID" value="AXN39629.1"/>
    <property type="molecule type" value="Genomic_DNA"/>
</dbReference>
<organism evidence="1 2">
    <name type="scientific">Peribacillus butanolivorans</name>
    <dbReference type="NCBI Taxonomy" id="421767"/>
    <lineage>
        <taxon>Bacteria</taxon>
        <taxon>Bacillati</taxon>
        <taxon>Bacillota</taxon>
        <taxon>Bacilli</taxon>
        <taxon>Bacillales</taxon>
        <taxon>Bacillaceae</taxon>
        <taxon>Peribacillus</taxon>
    </lineage>
</organism>
<protein>
    <recommendedName>
        <fullName evidence="3">MYM-type domain-containing protein</fullName>
    </recommendedName>
</protein>
<proteinExistence type="predicted"/>
<evidence type="ECO:0000313" key="1">
    <source>
        <dbReference type="EMBL" id="AXN39629.1"/>
    </source>
</evidence>